<keyword evidence="3" id="KW-1185">Reference proteome</keyword>
<comment type="subunit">
    <text evidence="1">The basic unit is a heterodimer which dimerizes to form tetramers. The heterotetramers trimerize; 6 large subunits form a core ring with 6 small subunits projecting outwards.</text>
</comment>
<dbReference type="GO" id="GO:0008851">
    <property type="term" value="F:ethanolamine ammonia-lyase activity"/>
    <property type="evidence" value="ECO:0007669"/>
    <property type="project" value="UniProtKB-UniRule"/>
</dbReference>
<comment type="catalytic activity">
    <reaction evidence="1">
        <text>ethanolamine = acetaldehyde + NH4(+)</text>
        <dbReference type="Rhea" id="RHEA:15313"/>
        <dbReference type="ChEBI" id="CHEBI:15343"/>
        <dbReference type="ChEBI" id="CHEBI:28938"/>
        <dbReference type="ChEBI" id="CHEBI:57603"/>
        <dbReference type="EC" id="4.3.1.7"/>
    </reaction>
</comment>
<gene>
    <name evidence="1" type="primary">eutB</name>
    <name evidence="2" type="ORF">SAMN02982990_02414</name>
</gene>
<dbReference type="AlphaFoldDB" id="A0A1G5QWA5"/>
<sequence length="453" mass="49616">MKLKTQLFGKTYQFKDVKQVLAMANELRSGDILAGVAAENSQQRVAAKHVLSEMTIADIRMNPIIPYEEDCVTRIIQDDINEIAYARIKNWSIGELREYILSDDTSVDDIAFLRKGISSEVVAAVAKISSNADLIYGAKKMPVIKKANTTIGAPGTFSARLQPNDTRDDVQSILAQIYEGLSFGVGDAVIGVNPVTDDVENLTRVLDTIYEVIDKFAIPTQGCVLAHVTTQIEAIKRGAPGGLIFQSICGSEKGLKEFGVELAMLDEARAVGAEYCRLAGDNCLYLETGQGSALSAGAHFGADQVTMEARNYGLARHYDPFLVNTVVGFIGPEYLYNDRQIIRAGLEDHFMGKLSGVSMGCDCCYTNHADSDQNQNENLMILLATAGCNFIMGMPLGDDIMLNYQTSAFHDTATIRHLLNLRPSPEFERWLEQMGIMANGRLTSRAGDASFFF</sequence>
<dbReference type="PANTHER" id="PTHR39329">
    <property type="entry name" value="ETHANOLAMINE AMMONIA-LYASE HEAVY CHAIN"/>
    <property type="match status" value="1"/>
</dbReference>
<dbReference type="FunFam" id="1.10.220.70:FF:000001">
    <property type="entry name" value="Ethanolamine ammonia-lyase heavy chain"/>
    <property type="match status" value="1"/>
</dbReference>
<keyword evidence="1 2" id="KW-0456">Lyase</keyword>
<feature type="binding site" evidence="1">
    <location>
        <position position="401"/>
    </location>
    <ligand>
        <name>adenosylcob(III)alamin</name>
        <dbReference type="ChEBI" id="CHEBI:18408"/>
    </ligand>
</feature>
<dbReference type="PIRSF" id="PIRSF018788">
    <property type="entry name" value="EutB"/>
    <property type="match status" value="1"/>
</dbReference>
<dbReference type="PANTHER" id="PTHR39329:SF1">
    <property type="entry name" value="ETHANOLAMINE AMMONIA-LYASE LARGE SUBUNIT"/>
    <property type="match status" value="1"/>
</dbReference>
<dbReference type="OrthoDB" id="9770909at2"/>
<dbReference type="RefSeq" id="WP_049584658.1">
    <property type="nucleotide sequence ID" value="NZ_CAWQXX010000038.1"/>
</dbReference>
<feature type="binding site" evidence="1">
    <location>
        <position position="362"/>
    </location>
    <ligand>
        <name>substrate</name>
    </ligand>
</feature>
<dbReference type="GO" id="GO:0009350">
    <property type="term" value="C:ethanolamine ammonia-lyase complex"/>
    <property type="evidence" value="ECO:0007669"/>
    <property type="project" value="UniProtKB-UniRule"/>
</dbReference>
<dbReference type="EMBL" id="FMWJ01000009">
    <property type="protein sequence ID" value="SCZ65369.1"/>
    <property type="molecule type" value="Genomic_DNA"/>
</dbReference>
<dbReference type="UniPathway" id="UPA00560"/>
<dbReference type="Gene3D" id="1.10.220.70">
    <property type="entry name" value="lyase"/>
    <property type="match status" value="1"/>
</dbReference>
<feature type="binding site" evidence="1">
    <location>
        <begin position="160"/>
        <end position="162"/>
    </location>
    <ligand>
        <name>substrate</name>
    </ligand>
</feature>
<dbReference type="HAMAP" id="MF_00861">
    <property type="entry name" value="EutB"/>
    <property type="match status" value="1"/>
</dbReference>
<dbReference type="GeneID" id="45657556"/>
<feature type="binding site" evidence="1">
    <location>
        <position position="194"/>
    </location>
    <ligand>
        <name>adenosylcob(III)alamin</name>
        <dbReference type="ChEBI" id="CHEBI:18408"/>
    </ligand>
</feature>
<name>A0A1G5QWA5_PHOLU</name>
<comment type="pathway">
    <text evidence="1">Amine and polyamine degradation; ethanolamine degradation.</text>
</comment>
<comment type="cofactor">
    <cofactor evidence="1">
        <name>adenosylcob(III)alamin</name>
        <dbReference type="ChEBI" id="CHEBI:18408"/>
    </cofactor>
    <text evidence="1">Binds between the large and small subunits.</text>
</comment>
<feature type="binding site" evidence="1">
    <location>
        <position position="287"/>
    </location>
    <ligand>
        <name>substrate</name>
    </ligand>
</feature>
<dbReference type="GO" id="GO:0006520">
    <property type="term" value="P:amino acid metabolic process"/>
    <property type="evidence" value="ECO:0007669"/>
    <property type="project" value="InterPro"/>
</dbReference>
<dbReference type="EC" id="4.3.1.7" evidence="1"/>
<feature type="binding site" evidence="1">
    <location>
        <position position="193"/>
    </location>
    <ligand>
        <name>substrate</name>
    </ligand>
</feature>
<comment type="subcellular location">
    <subcellularLocation>
        <location evidence="1">Bacterial microcompartment</location>
    </subcellularLocation>
</comment>
<dbReference type="Gene3D" id="2.30.170.30">
    <property type="entry name" value="ethanolamine ammonia-lyase heavy chain domain like"/>
    <property type="match status" value="1"/>
</dbReference>
<dbReference type="Proteomes" id="UP000183223">
    <property type="component" value="Unassembled WGS sequence"/>
</dbReference>
<dbReference type="STRING" id="29488.KS18_22295"/>
<keyword evidence="1" id="KW-0170">Cobalt</keyword>
<dbReference type="InterPro" id="IPR013785">
    <property type="entry name" value="Aldolase_TIM"/>
</dbReference>
<organism evidence="2 3">
    <name type="scientific">Photorhabdus luminescens</name>
    <name type="common">Xenorhabdus luminescens</name>
    <dbReference type="NCBI Taxonomy" id="29488"/>
    <lineage>
        <taxon>Bacteria</taxon>
        <taxon>Pseudomonadati</taxon>
        <taxon>Pseudomonadota</taxon>
        <taxon>Gammaproteobacteria</taxon>
        <taxon>Enterobacterales</taxon>
        <taxon>Morganellaceae</taxon>
        <taxon>Photorhabdus</taxon>
    </lineage>
</organism>
<dbReference type="GO" id="GO:0046336">
    <property type="term" value="P:ethanolamine catabolic process"/>
    <property type="evidence" value="ECO:0007669"/>
    <property type="project" value="UniProtKB-UniRule"/>
</dbReference>
<evidence type="ECO:0000256" key="1">
    <source>
        <dbReference type="HAMAP-Rule" id="MF_00861"/>
    </source>
</evidence>
<accession>A0A1G5QWA5</accession>
<feature type="binding site" evidence="1">
    <location>
        <position position="295"/>
    </location>
    <ligand>
        <name>adenosylcob(III)alamin</name>
        <dbReference type="ChEBI" id="CHEBI:18408"/>
    </ligand>
</feature>
<dbReference type="InterPro" id="IPR044941">
    <property type="entry name" value="EutB_N_sf"/>
</dbReference>
<comment type="function">
    <text evidence="1">Catalyzes the deamination of various vicinal amino-alcohols to oxo compounds. Allows this organism to utilize ethanolamine as the sole source of nitrogen and carbon in the presence of vitamin B12.</text>
</comment>
<protein>
    <recommendedName>
        <fullName evidence="1">Ethanolamine ammonia-lyase large subunit</fullName>
        <shortName evidence="1">EAL large subunit</shortName>
        <ecNumber evidence="1">4.3.1.7</ecNumber>
    </recommendedName>
</protein>
<dbReference type="GO" id="GO:0005829">
    <property type="term" value="C:cytosol"/>
    <property type="evidence" value="ECO:0007669"/>
    <property type="project" value="TreeGrafter"/>
</dbReference>
<dbReference type="GO" id="GO:0031419">
    <property type="term" value="F:cobalamin binding"/>
    <property type="evidence" value="ECO:0007669"/>
    <property type="project" value="UniProtKB-UniRule"/>
</dbReference>
<dbReference type="Gene3D" id="3.20.20.70">
    <property type="entry name" value="Aldolase class I"/>
    <property type="match status" value="1"/>
</dbReference>
<dbReference type="Pfam" id="PF06751">
    <property type="entry name" value="EutB"/>
    <property type="match status" value="1"/>
</dbReference>
<dbReference type="NCBIfam" id="NF011649">
    <property type="entry name" value="PRK15067.1"/>
    <property type="match status" value="1"/>
</dbReference>
<feature type="binding site" evidence="1">
    <location>
        <position position="246"/>
    </location>
    <ligand>
        <name>adenosylcob(III)alamin</name>
        <dbReference type="ChEBI" id="CHEBI:18408"/>
    </ligand>
</feature>
<evidence type="ECO:0000313" key="3">
    <source>
        <dbReference type="Proteomes" id="UP000183223"/>
    </source>
</evidence>
<reference evidence="3" key="1">
    <citation type="submission" date="2016-10" db="EMBL/GenBank/DDBJ databases">
        <authorList>
            <person name="Varghese N."/>
            <person name="Submissions S."/>
        </authorList>
    </citation>
    <scope>NUCLEOTIDE SEQUENCE [LARGE SCALE GENOMIC DNA]</scope>
    <source>
        <strain evidence="3">ATCC 29999</strain>
    </source>
</reference>
<keyword evidence="1" id="KW-1283">Bacterial microcompartment</keyword>
<dbReference type="GO" id="GO:0031471">
    <property type="term" value="C:ethanolamine degradation polyhedral organelle"/>
    <property type="evidence" value="ECO:0007669"/>
    <property type="project" value="UniProtKB-UniRule"/>
</dbReference>
<keyword evidence="1" id="KW-0846">Cobalamin</keyword>
<dbReference type="InterPro" id="IPR010628">
    <property type="entry name" value="EutB"/>
</dbReference>
<dbReference type="FunFam" id="3.20.20.70:FF:000055">
    <property type="entry name" value="Ethanolamine ammonia-lyase heavy chain"/>
    <property type="match status" value="1"/>
</dbReference>
<proteinExistence type="inferred from homology"/>
<comment type="similarity">
    <text evidence="1">Belongs to the EutB family.</text>
</comment>
<dbReference type="InterPro" id="IPR044939">
    <property type="entry name" value="EutB_dom_2_sf"/>
</dbReference>
<evidence type="ECO:0000313" key="2">
    <source>
        <dbReference type="EMBL" id="SCZ65369.1"/>
    </source>
</evidence>